<keyword evidence="8" id="KW-1185">Reference proteome</keyword>
<dbReference type="InterPro" id="IPR017900">
    <property type="entry name" value="4Fe4S_Fe_S_CS"/>
</dbReference>
<dbReference type="PANTHER" id="PTHR43687:SF4">
    <property type="entry name" value="BLR5484 PROTEIN"/>
    <property type="match status" value="1"/>
</dbReference>
<name>X7FC31_9RHOB</name>
<evidence type="ECO:0000259" key="6">
    <source>
        <dbReference type="PROSITE" id="PS51379"/>
    </source>
</evidence>
<protein>
    <submittedName>
        <fullName evidence="7">(4Fe-4S)-binding protein</fullName>
    </submittedName>
</protein>
<feature type="region of interest" description="Disordered" evidence="5">
    <location>
        <begin position="642"/>
        <end position="665"/>
    </location>
</feature>
<dbReference type="PROSITE" id="PS00198">
    <property type="entry name" value="4FE4S_FER_1"/>
    <property type="match status" value="2"/>
</dbReference>
<feature type="domain" description="4Fe-4S ferredoxin-type" evidence="6">
    <location>
        <begin position="539"/>
        <end position="568"/>
    </location>
</feature>
<dbReference type="Pfam" id="PF12838">
    <property type="entry name" value="Fer4_7"/>
    <property type="match status" value="1"/>
</dbReference>
<evidence type="ECO:0000256" key="3">
    <source>
        <dbReference type="ARBA" id="ARBA00023004"/>
    </source>
</evidence>
<dbReference type="InterPro" id="IPR050572">
    <property type="entry name" value="Fe-S_Ferredoxin"/>
</dbReference>
<evidence type="ECO:0000256" key="4">
    <source>
        <dbReference type="ARBA" id="ARBA00023014"/>
    </source>
</evidence>
<evidence type="ECO:0000256" key="5">
    <source>
        <dbReference type="SAM" id="MobiDB-lite"/>
    </source>
</evidence>
<dbReference type="PANTHER" id="PTHR43687">
    <property type="entry name" value="ADENYLYLSULFATE REDUCTASE, BETA SUBUNIT"/>
    <property type="match status" value="1"/>
</dbReference>
<dbReference type="SUPFAM" id="SSF54862">
    <property type="entry name" value="4Fe-4S ferredoxins"/>
    <property type="match status" value="1"/>
</dbReference>
<gene>
    <name evidence="7" type="ORF">RISW2_15825</name>
</gene>
<evidence type="ECO:0000256" key="1">
    <source>
        <dbReference type="ARBA" id="ARBA00022485"/>
    </source>
</evidence>
<organism evidence="7 8">
    <name type="scientific">Roseivivax isoporae LMG 25204</name>
    <dbReference type="NCBI Taxonomy" id="1449351"/>
    <lineage>
        <taxon>Bacteria</taxon>
        <taxon>Pseudomonadati</taxon>
        <taxon>Pseudomonadota</taxon>
        <taxon>Alphaproteobacteria</taxon>
        <taxon>Rhodobacterales</taxon>
        <taxon>Roseobacteraceae</taxon>
        <taxon>Roseivivax</taxon>
    </lineage>
</organism>
<dbReference type="STRING" id="1449351.RISW2_15825"/>
<evidence type="ECO:0000313" key="8">
    <source>
        <dbReference type="Proteomes" id="UP000023430"/>
    </source>
</evidence>
<dbReference type="GO" id="GO:0046872">
    <property type="term" value="F:metal ion binding"/>
    <property type="evidence" value="ECO:0007669"/>
    <property type="project" value="UniProtKB-KW"/>
</dbReference>
<sequence>MSRRLFLCDCGGSQTLDREGIAAATGLSCPRTHTALCTRQSDALTEALADPDAEVIVACEQEAETFAALAEDQGVPPPLTVDIRDRAGWSEEGGRAATPKIAALLAAARRGRTPAKTRDVVSEGLCLVIGAPDVALPAAERLADALSVTCVLTDAPDPAMLAKPVRRFDVAMGRLRRAEGALGHFEVTVDALRPFDPAGRVPGFGPPRDGGTSDCDVLLDLTGGTPLFPAHEKREGYLRADPRDRIAVERVLFEASHLSGTFEKVLHVALEESLCAHSRAGQTGCTRCLDLCPTGAITPDGDHVAVDPMICAGCGMCSAACPSGAISYDAPPVADVFAEISALAAAHRAAGGTAPRLLVHDEGHGRELIALAARFGRGLPADVIPLELPALNAFGHAEALVALGCGFVGVDILPAPRTERGPLEAEIALAEALSGGIGAGAGRVRLLDMADPDAVADALHAGRPAPLDGVSPILPLGRRRDATRLAVRALARGAQHDPIALPEGAPYGAVLLDTEACTLCLSCAGLCPSGALLDNPDSPELRFREDACLQCGICATICPEDAITLEPRLDPSDAALDARVLKAEEPYCCIECGKPFGVKSTVERIVAKLEGSHAMFTNSHNTRLIRMCDDCRVRAQYHDENAPFRMGDRPRVRTTDDYLDPSKRN</sequence>
<reference evidence="7 8" key="1">
    <citation type="submission" date="2014-01" db="EMBL/GenBank/DDBJ databases">
        <title>Roseivivax isoporae LMG 25204 Genome Sequencing.</title>
        <authorList>
            <person name="Lai Q."/>
            <person name="Li G."/>
            <person name="Shao Z."/>
        </authorList>
    </citation>
    <scope>NUCLEOTIDE SEQUENCE [LARGE SCALE GENOMIC DNA]</scope>
    <source>
        <strain evidence="7 8">LMG 25204</strain>
    </source>
</reference>
<feature type="domain" description="4Fe-4S ferredoxin-type" evidence="6">
    <location>
        <begin position="508"/>
        <end position="537"/>
    </location>
</feature>
<dbReference type="RefSeq" id="WP_043766718.1">
    <property type="nucleotide sequence ID" value="NZ_JAME01000004.1"/>
</dbReference>
<proteinExistence type="predicted"/>
<dbReference type="AlphaFoldDB" id="X7FC31"/>
<keyword evidence="2" id="KW-0479">Metal-binding</keyword>
<dbReference type="InterPro" id="IPR017896">
    <property type="entry name" value="4Fe4S_Fe-S-bd"/>
</dbReference>
<dbReference type="eggNOG" id="COG1149">
    <property type="taxonomic scope" value="Bacteria"/>
</dbReference>
<keyword evidence="3" id="KW-0408">Iron</keyword>
<dbReference type="EMBL" id="JAME01000004">
    <property type="protein sequence ID" value="ETX30303.1"/>
    <property type="molecule type" value="Genomic_DNA"/>
</dbReference>
<dbReference type="Gene3D" id="3.30.70.20">
    <property type="match status" value="2"/>
</dbReference>
<keyword evidence="4" id="KW-0411">Iron-sulfur</keyword>
<evidence type="ECO:0000256" key="2">
    <source>
        <dbReference type="ARBA" id="ARBA00022723"/>
    </source>
</evidence>
<dbReference type="PROSITE" id="PS51379">
    <property type="entry name" value="4FE4S_FER_2"/>
    <property type="match status" value="3"/>
</dbReference>
<dbReference type="OrthoDB" id="9800445at2"/>
<evidence type="ECO:0000313" key="7">
    <source>
        <dbReference type="EMBL" id="ETX30303.1"/>
    </source>
</evidence>
<dbReference type="Pfam" id="PF13187">
    <property type="entry name" value="Fer4_9"/>
    <property type="match status" value="1"/>
</dbReference>
<dbReference type="eggNOG" id="COG1145">
    <property type="taxonomic scope" value="Bacteria"/>
</dbReference>
<dbReference type="Proteomes" id="UP000023430">
    <property type="component" value="Unassembled WGS sequence"/>
</dbReference>
<dbReference type="GO" id="GO:0051539">
    <property type="term" value="F:4 iron, 4 sulfur cluster binding"/>
    <property type="evidence" value="ECO:0007669"/>
    <property type="project" value="UniProtKB-KW"/>
</dbReference>
<feature type="domain" description="4Fe-4S ferredoxin-type" evidence="6">
    <location>
        <begin position="302"/>
        <end position="331"/>
    </location>
</feature>
<accession>X7FC31</accession>
<comment type="caution">
    <text evidence="7">The sequence shown here is derived from an EMBL/GenBank/DDBJ whole genome shotgun (WGS) entry which is preliminary data.</text>
</comment>
<keyword evidence="1" id="KW-0004">4Fe-4S</keyword>
<dbReference type="PATRIC" id="fig|1449351.3.peg.724"/>